<comment type="similarity">
    <text evidence="1 3">Belongs to the DapA family.</text>
</comment>
<evidence type="ECO:0000256" key="1">
    <source>
        <dbReference type="ARBA" id="ARBA00007592"/>
    </source>
</evidence>
<evidence type="ECO:0000313" key="6">
    <source>
        <dbReference type="Proteomes" id="UP000319516"/>
    </source>
</evidence>
<accession>A0A542YRE0</accession>
<keyword evidence="6" id="KW-1185">Reference proteome</keyword>
<evidence type="ECO:0000256" key="3">
    <source>
        <dbReference type="PIRNR" id="PIRNR001365"/>
    </source>
</evidence>
<dbReference type="GO" id="GO:0005829">
    <property type="term" value="C:cytosol"/>
    <property type="evidence" value="ECO:0007669"/>
    <property type="project" value="TreeGrafter"/>
</dbReference>
<dbReference type="PRINTS" id="PR00146">
    <property type="entry name" value="DHPICSNTHASE"/>
</dbReference>
<evidence type="ECO:0000256" key="2">
    <source>
        <dbReference type="ARBA" id="ARBA00023239"/>
    </source>
</evidence>
<dbReference type="SUPFAM" id="SSF51569">
    <property type="entry name" value="Aldolase"/>
    <property type="match status" value="1"/>
</dbReference>
<dbReference type="PANTHER" id="PTHR12128:SF66">
    <property type="entry name" value="4-HYDROXY-2-OXOGLUTARATE ALDOLASE, MITOCHONDRIAL"/>
    <property type="match status" value="1"/>
</dbReference>
<dbReference type="GO" id="GO:0008840">
    <property type="term" value="F:4-hydroxy-tetrahydrodipicolinate synthase activity"/>
    <property type="evidence" value="ECO:0007669"/>
    <property type="project" value="TreeGrafter"/>
</dbReference>
<keyword evidence="2 3" id="KW-0456">Lyase</keyword>
<dbReference type="Gene3D" id="3.20.20.70">
    <property type="entry name" value="Aldolase class I"/>
    <property type="match status" value="1"/>
</dbReference>
<proteinExistence type="inferred from homology"/>
<dbReference type="CDD" id="cd00408">
    <property type="entry name" value="DHDPS-like"/>
    <property type="match status" value="1"/>
</dbReference>
<comment type="caution">
    <text evidence="5">The sequence shown here is derived from an EMBL/GenBank/DDBJ whole genome shotgun (WGS) entry which is preliminary data.</text>
</comment>
<dbReference type="InterPro" id="IPR002220">
    <property type="entry name" value="DapA-like"/>
</dbReference>
<protein>
    <submittedName>
        <fullName evidence="5">4-hydroxy-tetrahydrodipicolinate synthase</fullName>
    </submittedName>
</protein>
<dbReference type="Proteomes" id="UP000319516">
    <property type="component" value="Unassembled WGS sequence"/>
</dbReference>
<dbReference type="AlphaFoldDB" id="A0A542YRE0"/>
<evidence type="ECO:0000313" key="5">
    <source>
        <dbReference type="EMBL" id="TQL50494.1"/>
    </source>
</evidence>
<evidence type="ECO:0000256" key="4">
    <source>
        <dbReference type="PIRSR" id="PIRSR001365-2"/>
    </source>
</evidence>
<feature type="binding site" evidence="4">
    <location>
        <position position="221"/>
    </location>
    <ligand>
        <name>pyruvate</name>
        <dbReference type="ChEBI" id="CHEBI:15361"/>
    </ligand>
</feature>
<dbReference type="Pfam" id="PF00701">
    <property type="entry name" value="DHDPS"/>
    <property type="match status" value="1"/>
</dbReference>
<dbReference type="InterPro" id="IPR013785">
    <property type="entry name" value="Aldolase_TIM"/>
</dbReference>
<reference evidence="5 6" key="1">
    <citation type="submission" date="2019-06" db="EMBL/GenBank/DDBJ databases">
        <title>Sequencing the genomes of 1000 actinobacteria strains.</title>
        <authorList>
            <person name="Klenk H.-P."/>
        </authorList>
    </citation>
    <scope>NUCLEOTIDE SEQUENCE [LARGE SCALE GENOMIC DNA]</scope>
    <source>
        <strain evidence="5 6">DSM 12335</strain>
    </source>
</reference>
<dbReference type="SMART" id="SM01130">
    <property type="entry name" value="DHDPS"/>
    <property type="match status" value="1"/>
</dbReference>
<dbReference type="OrthoDB" id="3175637at2"/>
<dbReference type="EMBL" id="VFOP01000001">
    <property type="protein sequence ID" value="TQL50494.1"/>
    <property type="molecule type" value="Genomic_DNA"/>
</dbReference>
<gene>
    <name evidence="5" type="ORF">FB467_1605</name>
</gene>
<sequence>MTEPAALTPEHQGPAGHPHLPGDLWIILATPFDGQGRLDHESMVRQVGFARDAGADGVVALGVFGEAASLSLAEQREVARTVASAADGLPLVLGVAGRSTAVALEQAENALAGADREAALMVLITSGRPDVLQAHLDALYAGTGAPVVLQDYPATSGVQLAAAALGDLVAANPQIVAIKAEAAPTPPGIAAMVERTGVPVFGGLGGVGLLDELAAGSAGAMTGFSHPEGLRATLDAHRAGGFEAARAAYAPWLPLVNFEAQQGISLALRKMLLHRRGVLADPFVRPPAPSVPPALLPVLEQHLAAAPTRPDHERTPV</sequence>
<organism evidence="5 6">
    <name type="scientific">Ornithinicoccus hortensis</name>
    <dbReference type="NCBI Taxonomy" id="82346"/>
    <lineage>
        <taxon>Bacteria</taxon>
        <taxon>Bacillati</taxon>
        <taxon>Actinomycetota</taxon>
        <taxon>Actinomycetes</taxon>
        <taxon>Micrococcales</taxon>
        <taxon>Intrasporangiaceae</taxon>
        <taxon>Ornithinicoccus</taxon>
    </lineage>
</organism>
<dbReference type="RefSeq" id="WP_141784625.1">
    <property type="nucleotide sequence ID" value="NZ_BAAAIK010000002.1"/>
</dbReference>
<name>A0A542YRE0_9MICO</name>
<dbReference type="PANTHER" id="PTHR12128">
    <property type="entry name" value="DIHYDRODIPICOLINATE SYNTHASE"/>
    <property type="match status" value="1"/>
</dbReference>
<dbReference type="PIRSF" id="PIRSF001365">
    <property type="entry name" value="DHDPS"/>
    <property type="match status" value="1"/>
</dbReference>